<dbReference type="Proteomes" id="UP001320170">
    <property type="component" value="Unassembled WGS sequence"/>
</dbReference>
<protein>
    <recommendedName>
        <fullName evidence="4">Substrate of the Dot/Icm secretion system</fullName>
    </recommendedName>
</protein>
<dbReference type="Pfam" id="PF23131">
    <property type="entry name" value="DotY"/>
    <property type="match status" value="1"/>
</dbReference>
<comment type="caution">
    <text evidence="2">The sequence shown here is derived from an EMBL/GenBank/DDBJ whole genome shotgun (WGS) entry which is preliminary data.</text>
</comment>
<evidence type="ECO:0000256" key="1">
    <source>
        <dbReference type="SAM" id="MobiDB-lite"/>
    </source>
</evidence>
<dbReference type="InterPro" id="IPR056465">
    <property type="entry name" value="DotY"/>
</dbReference>
<name>A0ABS8WYZ5_9GAMM</name>
<sequence>MSAPAPVVYDEPQVASPEKYKKKALPPRDDLLKAMQSAERSPELARYLRQQVHQIVENSTLLNKSPESKALAQQVLKAVEEFTQFVEYKFSQESQVWSGIPPKSSFDQMQTKIAEKAGATISEKNFPSIRFDYGISKEGHFVRGYGSTEKGAPPLEEETVDSLDRLFNAWLANNHQVITRDGFFFKNEKGVERQLTGDEVEAIMADSAKEFKEYLKRSGVESELVSRQREYPGEHRLEETKKAAAQKAVDTLINEEAKLEKEMPEPEQAQNVGPAS</sequence>
<organism evidence="2 3">
    <name type="scientific">Legionella resiliens</name>
    <dbReference type="NCBI Taxonomy" id="2905958"/>
    <lineage>
        <taxon>Bacteria</taxon>
        <taxon>Pseudomonadati</taxon>
        <taxon>Pseudomonadota</taxon>
        <taxon>Gammaproteobacteria</taxon>
        <taxon>Legionellales</taxon>
        <taxon>Legionellaceae</taxon>
        <taxon>Legionella</taxon>
    </lineage>
</organism>
<dbReference type="RefSeq" id="WP_182350711.1">
    <property type="nucleotide sequence ID" value="NZ_JAJSPM010000001.1"/>
</dbReference>
<keyword evidence="3" id="KW-1185">Reference proteome</keyword>
<proteinExistence type="predicted"/>
<dbReference type="EMBL" id="JAJTND010000001">
    <property type="protein sequence ID" value="MCE3530756.1"/>
    <property type="molecule type" value="Genomic_DNA"/>
</dbReference>
<evidence type="ECO:0000313" key="3">
    <source>
        <dbReference type="Proteomes" id="UP001320170"/>
    </source>
</evidence>
<evidence type="ECO:0008006" key="4">
    <source>
        <dbReference type="Google" id="ProtNLM"/>
    </source>
</evidence>
<gene>
    <name evidence="2" type="ORF">LXO92_00015</name>
</gene>
<dbReference type="InterPro" id="IPR049927">
    <property type="entry name" value="DotY_N"/>
</dbReference>
<dbReference type="CDD" id="cd22643">
    <property type="entry name" value="DotY_NTD"/>
    <property type="match status" value="1"/>
</dbReference>
<accession>A0ABS8WYZ5</accession>
<feature type="region of interest" description="Disordered" evidence="1">
    <location>
        <begin position="257"/>
        <end position="276"/>
    </location>
</feature>
<reference evidence="2 3" key="1">
    <citation type="journal article" date="2024" name="Pathogens">
        <title>Characterization of a Novel Species of Legionella Isolated from a Healthcare Facility: Legionella resiliens sp. nov.</title>
        <authorList>
            <person name="Cristino S."/>
            <person name="Pascale M.R."/>
            <person name="Marino F."/>
            <person name="Derelitto C."/>
            <person name="Salaris S."/>
            <person name="Orsini M."/>
            <person name="Squarzoni S."/>
            <person name="Grottola A."/>
            <person name="Girolamini L."/>
        </authorList>
    </citation>
    <scope>NUCLEOTIDE SEQUENCE [LARGE SCALE GENOMIC DNA]</scope>
    <source>
        <strain evidence="2 3">8cVS16</strain>
    </source>
</reference>
<evidence type="ECO:0000313" key="2">
    <source>
        <dbReference type="EMBL" id="MCE3530756.1"/>
    </source>
</evidence>